<evidence type="ECO:0000313" key="3">
    <source>
        <dbReference type="Proteomes" id="UP000239494"/>
    </source>
</evidence>
<feature type="transmembrane region" description="Helical" evidence="1">
    <location>
        <begin position="121"/>
        <end position="142"/>
    </location>
</feature>
<feature type="transmembrane region" description="Helical" evidence="1">
    <location>
        <begin position="89"/>
        <end position="109"/>
    </location>
</feature>
<gene>
    <name evidence="2" type="ORF">CLV43_11951</name>
</gene>
<evidence type="ECO:0000256" key="1">
    <source>
        <dbReference type="SAM" id="Phobius"/>
    </source>
</evidence>
<keyword evidence="1" id="KW-0812">Transmembrane</keyword>
<organism evidence="2 3">
    <name type="scientific">Umezawaea tangerina</name>
    <dbReference type="NCBI Taxonomy" id="84725"/>
    <lineage>
        <taxon>Bacteria</taxon>
        <taxon>Bacillati</taxon>
        <taxon>Actinomycetota</taxon>
        <taxon>Actinomycetes</taxon>
        <taxon>Pseudonocardiales</taxon>
        <taxon>Pseudonocardiaceae</taxon>
        <taxon>Umezawaea</taxon>
    </lineage>
</organism>
<keyword evidence="1" id="KW-1133">Transmembrane helix</keyword>
<feature type="transmembrane region" description="Helical" evidence="1">
    <location>
        <begin position="64"/>
        <end position="82"/>
    </location>
</feature>
<evidence type="ECO:0000313" key="2">
    <source>
        <dbReference type="EMBL" id="PRY33744.1"/>
    </source>
</evidence>
<sequence length="153" mass="16072">MTISRIGVATVVDVRVTSLPWPQMAALVLSAFLALLGLAGFAVTGFDDYFGAGPDYVLGLRVNPLQNTIYLVTGLLGLALCWRCRSARIFGALMAPVYLVVFAIGAPSGEVAGTGPLNANSAMGFVHLLIGFAAVVIAQGCVRTEQARRHHKA</sequence>
<comment type="caution">
    <text evidence="2">The sequence shown here is derived from an EMBL/GenBank/DDBJ whole genome shotgun (WGS) entry which is preliminary data.</text>
</comment>
<keyword evidence="1" id="KW-0472">Membrane</keyword>
<dbReference type="EMBL" id="PVTF01000019">
    <property type="protein sequence ID" value="PRY33744.1"/>
    <property type="molecule type" value="Genomic_DNA"/>
</dbReference>
<protein>
    <submittedName>
        <fullName evidence="2">Uncharacterized protein DUF4383</fullName>
    </submittedName>
</protein>
<name>A0A2T0SK05_9PSEU</name>
<proteinExistence type="predicted"/>
<feature type="transmembrane region" description="Helical" evidence="1">
    <location>
        <begin position="24"/>
        <end position="44"/>
    </location>
</feature>
<dbReference type="Pfam" id="PF14325">
    <property type="entry name" value="DUF4383"/>
    <property type="match status" value="1"/>
</dbReference>
<dbReference type="AlphaFoldDB" id="A0A2T0SK05"/>
<accession>A0A2T0SK05</accession>
<reference evidence="2 3" key="1">
    <citation type="submission" date="2018-03" db="EMBL/GenBank/DDBJ databases">
        <title>Genomic Encyclopedia of Archaeal and Bacterial Type Strains, Phase II (KMG-II): from individual species to whole genera.</title>
        <authorList>
            <person name="Goeker M."/>
        </authorList>
    </citation>
    <scope>NUCLEOTIDE SEQUENCE [LARGE SCALE GENOMIC DNA]</scope>
    <source>
        <strain evidence="2 3">DSM 44720</strain>
    </source>
</reference>
<keyword evidence="3" id="KW-1185">Reference proteome</keyword>
<dbReference type="Proteomes" id="UP000239494">
    <property type="component" value="Unassembled WGS sequence"/>
</dbReference>